<evidence type="ECO:0000256" key="4">
    <source>
        <dbReference type="ARBA" id="ARBA00022692"/>
    </source>
</evidence>
<dbReference type="Proteomes" id="UP000245783">
    <property type="component" value="Unassembled WGS sequence"/>
</dbReference>
<feature type="signal peptide" evidence="11">
    <location>
        <begin position="1"/>
        <end position="30"/>
    </location>
</feature>
<dbReference type="Gene3D" id="3.40.30.10">
    <property type="entry name" value="Glutaredoxin"/>
    <property type="match status" value="1"/>
</dbReference>
<dbReference type="GO" id="GO:0018279">
    <property type="term" value="P:protein N-linked glycosylation via asparagine"/>
    <property type="evidence" value="ECO:0007669"/>
    <property type="project" value="TreeGrafter"/>
</dbReference>
<dbReference type="PANTHER" id="PTHR12692">
    <property type="entry name" value="DOLICHYL-DIPHOSPHOOLIGOSACCHARIDE--PROTEIN GLYCOSYLTRANSFERASE-RELATED"/>
    <property type="match status" value="1"/>
</dbReference>
<dbReference type="GO" id="GO:0008250">
    <property type="term" value="C:oligosaccharyltransferase complex"/>
    <property type="evidence" value="ECO:0007669"/>
    <property type="project" value="TreeGrafter"/>
</dbReference>
<evidence type="ECO:0000256" key="10">
    <source>
        <dbReference type="SAM" id="Phobius"/>
    </source>
</evidence>
<evidence type="ECO:0000256" key="6">
    <source>
        <dbReference type="ARBA" id="ARBA00022824"/>
    </source>
</evidence>
<evidence type="ECO:0000256" key="3">
    <source>
        <dbReference type="ARBA" id="ARBA00009561"/>
    </source>
</evidence>
<gene>
    <name evidence="12" type="ORF">IE81DRAFT_20830</name>
</gene>
<evidence type="ECO:0000256" key="7">
    <source>
        <dbReference type="ARBA" id="ARBA00022989"/>
    </source>
</evidence>
<dbReference type="AlphaFoldDB" id="A0A316W6S6"/>
<feature type="transmembrane region" description="Helical" evidence="10">
    <location>
        <begin position="258"/>
        <end position="277"/>
    </location>
</feature>
<organism evidence="12 13">
    <name type="scientific">Ceraceosorus guamensis</name>
    <dbReference type="NCBI Taxonomy" id="1522189"/>
    <lineage>
        <taxon>Eukaryota</taxon>
        <taxon>Fungi</taxon>
        <taxon>Dikarya</taxon>
        <taxon>Basidiomycota</taxon>
        <taxon>Ustilaginomycotina</taxon>
        <taxon>Exobasidiomycetes</taxon>
        <taxon>Ceraceosorales</taxon>
        <taxon>Ceraceosoraceae</taxon>
        <taxon>Ceraceosorus</taxon>
    </lineage>
</organism>
<evidence type="ECO:0000256" key="11">
    <source>
        <dbReference type="SAM" id="SignalP"/>
    </source>
</evidence>
<protein>
    <submittedName>
        <fullName evidence="12">Uncharacterized protein</fullName>
    </submittedName>
</protein>
<feature type="compositionally biased region" description="Low complexity" evidence="9">
    <location>
        <begin position="37"/>
        <end position="55"/>
    </location>
</feature>
<comment type="similarity">
    <text evidence="3">Belongs to the OST3/OST6 family.</text>
</comment>
<feature type="transmembrane region" description="Helical" evidence="10">
    <location>
        <begin position="214"/>
        <end position="237"/>
    </location>
</feature>
<keyword evidence="8 10" id="KW-0472">Membrane</keyword>
<keyword evidence="13" id="KW-1185">Reference proteome</keyword>
<dbReference type="Pfam" id="PF04756">
    <property type="entry name" value="OST3_OST6"/>
    <property type="match status" value="1"/>
</dbReference>
<dbReference type="FunCoup" id="A0A316W6S6">
    <property type="interactions" value="197"/>
</dbReference>
<evidence type="ECO:0000256" key="1">
    <source>
        <dbReference type="ARBA" id="ARBA00002791"/>
    </source>
</evidence>
<evidence type="ECO:0000256" key="5">
    <source>
        <dbReference type="ARBA" id="ARBA00022729"/>
    </source>
</evidence>
<dbReference type="PANTHER" id="PTHR12692:SF0">
    <property type="entry name" value="GH11935P"/>
    <property type="match status" value="1"/>
</dbReference>
<accession>A0A316W6S6</accession>
<feature type="chain" id="PRO_5016271550" evidence="11">
    <location>
        <begin position="31"/>
        <end position="374"/>
    </location>
</feature>
<comment type="subcellular location">
    <subcellularLocation>
        <location evidence="2">Endoplasmic reticulum membrane</location>
        <topology evidence="2">Multi-pass membrane protein</topology>
    </subcellularLocation>
</comment>
<evidence type="ECO:0000313" key="13">
    <source>
        <dbReference type="Proteomes" id="UP000245783"/>
    </source>
</evidence>
<feature type="region of interest" description="Disordered" evidence="9">
    <location>
        <begin position="34"/>
        <end position="64"/>
    </location>
</feature>
<dbReference type="SUPFAM" id="SSF52833">
    <property type="entry name" value="Thioredoxin-like"/>
    <property type="match status" value="1"/>
</dbReference>
<name>A0A316W6S6_9BASI</name>
<dbReference type="OrthoDB" id="67566at2759"/>
<evidence type="ECO:0000256" key="2">
    <source>
        <dbReference type="ARBA" id="ARBA00004477"/>
    </source>
</evidence>
<keyword evidence="4 10" id="KW-0812">Transmembrane</keyword>
<dbReference type="STRING" id="1522189.A0A316W6S6"/>
<comment type="function">
    <text evidence="1">Subunit of the oligosaccharyl transferase (OST) complex that catalyzes the initial transfer of a defined glycan (Glc(3)Man(9)GlcNAc(2) in eukaryotes) from the lipid carrier dolichol-pyrophosphate to an asparagine residue within an Asn-X-Ser/Thr consensus motif in nascent polypeptide chains, the first step in protein N-glycosylation. N-glycosylation occurs cotranslationally and the complex associates with the Sec61 complex at the channel-forming translocon complex that mediates protein translocation across the endoplasmic reticulum (ER). All subunits are required for a maximal enzyme activity.</text>
</comment>
<feature type="transmembrane region" description="Helical" evidence="10">
    <location>
        <begin position="311"/>
        <end position="331"/>
    </location>
</feature>
<evidence type="ECO:0000256" key="9">
    <source>
        <dbReference type="SAM" id="MobiDB-lite"/>
    </source>
</evidence>
<keyword evidence="6" id="KW-0256">Endoplasmic reticulum</keyword>
<dbReference type="InterPro" id="IPR021149">
    <property type="entry name" value="OligosaccharylTrfase_OST3/OST6"/>
</dbReference>
<sequence length="374" mass="40041">MAHRRLAGQLLCVLLVLSIIALDCASLVSAAKKRPRSSSSSGGASPGSARSSSSANPDSGVPPAFLQQASTSPHGIIDLPNPQSFVQITSGARNYSSVVLLTAVKSGVSCQPCNTFAPVYETLAKGWKSKSRGSSKADVIFSLLEFKDGQDVFRQLQLSYAPVLLFFPPTSGPKARGSGQPIKYDFNRLGFEGPEVASFLSDNLGFAFPYVKPFPWTTVLSFFGSAGAIVASIILLAPKIAQARGQGVASIASAGSKLIWTALCLATIVVMTSGYMWNSIRGAPYLMMGPKGKPEYFAAGFQNQYGAETTIVGAFYALLAFSFVSLTVFVPAQRDPVRQRAGVYVWSVIFLATFSLLFAVFRIKNPSYPFRLFF</sequence>
<dbReference type="EMBL" id="KZ819361">
    <property type="protein sequence ID" value="PWN44461.1"/>
    <property type="molecule type" value="Genomic_DNA"/>
</dbReference>
<evidence type="ECO:0000313" key="12">
    <source>
        <dbReference type="EMBL" id="PWN44461.1"/>
    </source>
</evidence>
<feature type="transmembrane region" description="Helical" evidence="10">
    <location>
        <begin position="343"/>
        <end position="363"/>
    </location>
</feature>
<dbReference type="InterPro" id="IPR036249">
    <property type="entry name" value="Thioredoxin-like_sf"/>
</dbReference>
<proteinExistence type="inferred from homology"/>
<keyword evidence="5 11" id="KW-0732">Signal</keyword>
<dbReference type="GeneID" id="37032819"/>
<dbReference type="InParanoid" id="A0A316W6S6"/>
<keyword evidence="7 10" id="KW-1133">Transmembrane helix</keyword>
<evidence type="ECO:0000256" key="8">
    <source>
        <dbReference type="ARBA" id="ARBA00023136"/>
    </source>
</evidence>
<dbReference type="RefSeq" id="XP_025371621.1">
    <property type="nucleotide sequence ID" value="XM_025510949.1"/>
</dbReference>
<reference evidence="12 13" key="1">
    <citation type="journal article" date="2018" name="Mol. Biol. Evol.">
        <title>Broad Genomic Sampling Reveals a Smut Pathogenic Ancestry of the Fungal Clade Ustilaginomycotina.</title>
        <authorList>
            <person name="Kijpornyongpan T."/>
            <person name="Mondo S.J."/>
            <person name="Barry K."/>
            <person name="Sandor L."/>
            <person name="Lee J."/>
            <person name="Lipzen A."/>
            <person name="Pangilinan J."/>
            <person name="LaButti K."/>
            <person name="Hainaut M."/>
            <person name="Henrissat B."/>
            <person name="Grigoriev I.V."/>
            <person name="Spatafora J.W."/>
            <person name="Aime M.C."/>
        </authorList>
    </citation>
    <scope>NUCLEOTIDE SEQUENCE [LARGE SCALE GENOMIC DNA]</scope>
    <source>
        <strain evidence="12 13">MCA 4658</strain>
    </source>
</reference>